<accession>A0A1X7C0P5</accession>
<evidence type="ECO:0008006" key="3">
    <source>
        <dbReference type="Google" id="ProtNLM"/>
    </source>
</evidence>
<evidence type="ECO:0000313" key="2">
    <source>
        <dbReference type="Proteomes" id="UP000192906"/>
    </source>
</evidence>
<dbReference type="AlphaFoldDB" id="A0A1X7C0P5"/>
<name>A0A1X7C0P5_9BACT</name>
<reference evidence="2" key="1">
    <citation type="submission" date="2017-04" db="EMBL/GenBank/DDBJ databases">
        <authorList>
            <person name="Varghese N."/>
            <person name="Submissions S."/>
        </authorList>
    </citation>
    <scope>NUCLEOTIDE SEQUENCE [LARGE SCALE GENOMIC DNA]</scope>
    <source>
        <strain evidence="2">K3S</strain>
    </source>
</reference>
<protein>
    <recommendedName>
        <fullName evidence="3">Lipoprotein</fullName>
    </recommendedName>
</protein>
<dbReference type="RefSeq" id="WP_085096655.1">
    <property type="nucleotide sequence ID" value="NZ_FWZU01000001.1"/>
</dbReference>
<organism evidence="1 2">
    <name type="scientific">Desulfovibrio gilichinskyi</name>
    <dbReference type="NCBI Taxonomy" id="1519643"/>
    <lineage>
        <taxon>Bacteria</taxon>
        <taxon>Pseudomonadati</taxon>
        <taxon>Thermodesulfobacteriota</taxon>
        <taxon>Desulfovibrionia</taxon>
        <taxon>Desulfovibrionales</taxon>
        <taxon>Desulfovibrionaceae</taxon>
        <taxon>Desulfovibrio</taxon>
    </lineage>
</organism>
<keyword evidence="2" id="KW-1185">Reference proteome</keyword>
<dbReference type="EMBL" id="FWZU01000001">
    <property type="protein sequence ID" value="SME87849.1"/>
    <property type="molecule type" value="Genomic_DNA"/>
</dbReference>
<sequence length="175" mass="20017">MFNRIFGLVLIGLIVLPGCIGKRNYTQGNVSIGEVGTTRHLEAKLTFSDFSKLAKDVTNKMVDSKRIQWFDANDKPKNLVLCVATPINKTDDENFEMDALQDKIDERLLQREMAIITTSPPFDYIIRPTLYANPPQRGEGGKLQIQYTLQYKLYDDKDRKLGQWSSEMVLNRDPS</sequence>
<evidence type="ECO:0000313" key="1">
    <source>
        <dbReference type="EMBL" id="SME87849.1"/>
    </source>
</evidence>
<proteinExistence type="predicted"/>
<gene>
    <name evidence="1" type="ORF">SAMN06295933_0059</name>
</gene>
<dbReference type="STRING" id="1519643.SAMN06295933_0059"/>
<dbReference type="Proteomes" id="UP000192906">
    <property type="component" value="Unassembled WGS sequence"/>
</dbReference>